<keyword evidence="3" id="KW-0812">Transmembrane</keyword>
<keyword evidence="4 9" id="KW-0732">Signal</keyword>
<dbReference type="PROSITE" id="PS00107">
    <property type="entry name" value="PROTEIN_KINASE_ATP"/>
    <property type="match status" value="1"/>
</dbReference>
<dbReference type="Pfam" id="PF07714">
    <property type="entry name" value="PK_Tyr_Ser-Thr"/>
    <property type="match status" value="1"/>
</dbReference>
<comment type="caution">
    <text evidence="11">The sequence shown here is derived from an EMBL/GenBank/DDBJ whole genome shotgun (WGS) entry which is preliminary data.</text>
</comment>
<evidence type="ECO:0000256" key="9">
    <source>
        <dbReference type="SAM" id="SignalP"/>
    </source>
</evidence>
<evidence type="ECO:0000256" key="2">
    <source>
        <dbReference type="ARBA" id="ARBA00022527"/>
    </source>
</evidence>
<evidence type="ECO:0000256" key="8">
    <source>
        <dbReference type="PROSITE-ProRule" id="PRU10141"/>
    </source>
</evidence>
<dbReference type="InterPro" id="IPR001245">
    <property type="entry name" value="Ser-Thr/Tyr_kinase_cat_dom"/>
</dbReference>
<dbReference type="InterPro" id="IPR000719">
    <property type="entry name" value="Prot_kinase_dom"/>
</dbReference>
<dbReference type="SUPFAM" id="SSF56112">
    <property type="entry name" value="Protein kinase-like (PK-like)"/>
    <property type="match status" value="1"/>
</dbReference>
<reference evidence="11 12" key="1">
    <citation type="journal article" date="2024" name="G3 (Bethesda)">
        <title>Genome assembly of Hibiscus sabdariffa L. provides insights into metabolisms of medicinal natural products.</title>
        <authorList>
            <person name="Kim T."/>
        </authorList>
    </citation>
    <scope>NUCLEOTIDE SEQUENCE [LARGE SCALE GENOMIC DNA]</scope>
    <source>
        <strain evidence="11">TK-2024</strain>
        <tissue evidence="11">Old leaves</tissue>
    </source>
</reference>
<dbReference type="Gene3D" id="1.10.510.10">
    <property type="entry name" value="Transferase(Phosphotransferase) domain 1"/>
    <property type="match status" value="2"/>
</dbReference>
<evidence type="ECO:0000313" key="12">
    <source>
        <dbReference type="Proteomes" id="UP001396334"/>
    </source>
</evidence>
<dbReference type="InterPro" id="IPR025287">
    <property type="entry name" value="WAK_GUB"/>
</dbReference>
<dbReference type="PROSITE" id="PS50011">
    <property type="entry name" value="PROTEIN_KINASE_DOM"/>
    <property type="match status" value="1"/>
</dbReference>
<name>A0ABR2RVJ7_9ROSI</name>
<evidence type="ECO:0000256" key="3">
    <source>
        <dbReference type="ARBA" id="ARBA00022692"/>
    </source>
</evidence>
<keyword evidence="2" id="KW-0723">Serine/threonine-protein kinase</keyword>
<evidence type="ECO:0000256" key="7">
    <source>
        <dbReference type="ARBA" id="ARBA00023180"/>
    </source>
</evidence>
<protein>
    <recommendedName>
        <fullName evidence="10">Protein kinase domain-containing protein</fullName>
    </recommendedName>
</protein>
<evidence type="ECO:0000256" key="4">
    <source>
        <dbReference type="ARBA" id="ARBA00022729"/>
    </source>
</evidence>
<dbReference type="InterPro" id="IPR017441">
    <property type="entry name" value="Protein_kinase_ATP_BS"/>
</dbReference>
<keyword evidence="12" id="KW-1185">Reference proteome</keyword>
<sequence length="504" mass="57099">MLRPKHLLFSFLALTSSLSPYVSDARAGTSNHCGPSMCGNVEIRWPFRLKGQPRKCGDKRFELECKRNRTVSFPMKYGNFYVLHISYVNQTIRLVDASLVDGNCSIPRSSIALKKYYFQDTINWYPAHIMYLLNCTTKMKSSDYVDASRCGTNSSFSPWTHLYFLGSNSSISHFHESCRCVAQLPFQLSNISGVSTSDIYRNLLKGVDVSWYMPDTGWPSNPILKVHSRYSYFEIKRMTEHFKVKLGQGGFGSVFKGKLRSGRLVAVKMLGKSKANGEDFISEVATIGRIHHVNVVQLVGFCVEGSKQALVYDFMVNGSLDKIILSKETCTLSWPKQLEIALDESIISLTAARGTLGYIAPELFYKNIGGISYKADVYSFGMLLMEMVGRRKNLNVSVEHSSQIYFPTWIYDQFDQGESIGLGDITEDDEQIARKMIMVAFWCIQMKPTDRPSMNKVLEMLENEVEHLELPPKHFLFSFEMSTEDHTEKNTMDEVTTSVSSVGL</sequence>
<evidence type="ECO:0000256" key="1">
    <source>
        <dbReference type="ARBA" id="ARBA00004479"/>
    </source>
</evidence>
<dbReference type="PANTHER" id="PTHR27009">
    <property type="entry name" value="RUST RESISTANCE KINASE LR10-RELATED"/>
    <property type="match status" value="1"/>
</dbReference>
<evidence type="ECO:0000256" key="5">
    <source>
        <dbReference type="ARBA" id="ARBA00022989"/>
    </source>
</evidence>
<dbReference type="InterPro" id="IPR011009">
    <property type="entry name" value="Kinase-like_dom_sf"/>
</dbReference>
<dbReference type="Pfam" id="PF13947">
    <property type="entry name" value="GUB_WAK_bind"/>
    <property type="match status" value="1"/>
</dbReference>
<organism evidence="11 12">
    <name type="scientific">Hibiscus sabdariffa</name>
    <name type="common">roselle</name>
    <dbReference type="NCBI Taxonomy" id="183260"/>
    <lineage>
        <taxon>Eukaryota</taxon>
        <taxon>Viridiplantae</taxon>
        <taxon>Streptophyta</taxon>
        <taxon>Embryophyta</taxon>
        <taxon>Tracheophyta</taxon>
        <taxon>Spermatophyta</taxon>
        <taxon>Magnoliopsida</taxon>
        <taxon>eudicotyledons</taxon>
        <taxon>Gunneridae</taxon>
        <taxon>Pentapetalae</taxon>
        <taxon>rosids</taxon>
        <taxon>malvids</taxon>
        <taxon>Malvales</taxon>
        <taxon>Malvaceae</taxon>
        <taxon>Malvoideae</taxon>
        <taxon>Hibiscus</taxon>
    </lineage>
</organism>
<dbReference type="EMBL" id="JBBPBN010000020">
    <property type="protein sequence ID" value="KAK9016889.1"/>
    <property type="molecule type" value="Genomic_DNA"/>
</dbReference>
<keyword evidence="6" id="KW-0472">Membrane</keyword>
<keyword evidence="8" id="KW-0547">Nucleotide-binding</keyword>
<evidence type="ECO:0000313" key="11">
    <source>
        <dbReference type="EMBL" id="KAK9016889.1"/>
    </source>
</evidence>
<feature type="domain" description="Protein kinase" evidence="10">
    <location>
        <begin position="240"/>
        <end position="504"/>
    </location>
</feature>
<dbReference type="InterPro" id="IPR045874">
    <property type="entry name" value="LRK10/LRL21-25-like"/>
</dbReference>
<gene>
    <name evidence="11" type="ORF">V6N11_079382</name>
</gene>
<comment type="subcellular location">
    <subcellularLocation>
        <location evidence="1">Membrane</location>
        <topology evidence="1">Single-pass type I membrane protein</topology>
    </subcellularLocation>
</comment>
<dbReference type="Proteomes" id="UP001396334">
    <property type="component" value="Unassembled WGS sequence"/>
</dbReference>
<keyword evidence="8" id="KW-0067">ATP-binding</keyword>
<accession>A0ABR2RVJ7</accession>
<proteinExistence type="predicted"/>
<keyword evidence="2" id="KW-0808">Transferase</keyword>
<keyword evidence="7" id="KW-0325">Glycoprotein</keyword>
<feature type="signal peptide" evidence="9">
    <location>
        <begin position="1"/>
        <end position="17"/>
    </location>
</feature>
<feature type="binding site" evidence="8">
    <location>
        <position position="268"/>
    </location>
    <ligand>
        <name>ATP</name>
        <dbReference type="ChEBI" id="CHEBI:30616"/>
    </ligand>
</feature>
<keyword evidence="5" id="KW-1133">Transmembrane helix</keyword>
<keyword evidence="2" id="KW-0418">Kinase</keyword>
<dbReference type="Pfam" id="PF00069">
    <property type="entry name" value="Pkinase"/>
    <property type="match status" value="1"/>
</dbReference>
<evidence type="ECO:0000256" key="6">
    <source>
        <dbReference type="ARBA" id="ARBA00023136"/>
    </source>
</evidence>
<evidence type="ECO:0000259" key="10">
    <source>
        <dbReference type="PROSITE" id="PS50011"/>
    </source>
</evidence>
<feature type="chain" id="PRO_5046067196" description="Protein kinase domain-containing protein" evidence="9">
    <location>
        <begin position="18"/>
        <end position="504"/>
    </location>
</feature>